<evidence type="ECO:0000313" key="3">
    <source>
        <dbReference type="Proteomes" id="UP000499080"/>
    </source>
</evidence>
<evidence type="ECO:0000313" key="2">
    <source>
        <dbReference type="EMBL" id="GBN34756.1"/>
    </source>
</evidence>
<dbReference type="Proteomes" id="UP000499080">
    <property type="component" value="Unassembled WGS sequence"/>
</dbReference>
<evidence type="ECO:0000256" key="1">
    <source>
        <dbReference type="SAM" id="MobiDB-lite"/>
    </source>
</evidence>
<protein>
    <submittedName>
        <fullName evidence="2">Uncharacterized protein</fullName>
    </submittedName>
</protein>
<dbReference type="EMBL" id="BGPR01207929">
    <property type="protein sequence ID" value="GBN34756.1"/>
    <property type="molecule type" value="Genomic_DNA"/>
</dbReference>
<organism evidence="2 3">
    <name type="scientific">Araneus ventricosus</name>
    <name type="common">Orbweaver spider</name>
    <name type="synonym">Epeira ventricosa</name>
    <dbReference type="NCBI Taxonomy" id="182803"/>
    <lineage>
        <taxon>Eukaryota</taxon>
        <taxon>Metazoa</taxon>
        <taxon>Ecdysozoa</taxon>
        <taxon>Arthropoda</taxon>
        <taxon>Chelicerata</taxon>
        <taxon>Arachnida</taxon>
        <taxon>Araneae</taxon>
        <taxon>Araneomorphae</taxon>
        <taxon>Entelegynae</taxon>
        <taxon>Araneoidea</taxon>
        <taxon>Araneidae</taxon>
        <taxon>Araneus</taxon>
    </lineage>
</organism>
<proteinExistence type="predicted"/>
<feature type="region of interest" description="Disordered" evidence="1">
    <location>
        <begin position="16"/>
        <end position="56"/>
    </location>
</feature>
<reference evidence="2 3" key="1">
    <citation type="journal article" date="2019" name="Sci. Rep.">
        <title>Orb-weaving spider Araneus ventricosus genome elucidates the spidroin gene catalogue.</title>
        <authorList>
            <person name="Kono N."/>
            <person name="Nakamura H."/>
            <person name="Ohtoshi R."/>
            <person name="Moran D.A.P."/>
            <person name="Shinohara A."/>
            <person name="Yoshida Y."/>
            <person name="Fujiwara M."/>
            <person name="Mori M."/>
            <person name="Tomita M."/>
            <person name="Arakawa K."/>
        </authorList>
    </citation>
    <scope>NUCLEOTIDE SEQUENCE [LARGE SCALE GENOMIC DNA]</scope>
</reference>
<feature type="non-terminal residue" evidence="2">
    <location>
        <position position="1"/>
    </location>
</feature>
<accession>A0A4Y2NA89</accession>
<gene>
    <name evidence="2" type="ORF">AVEN_67804_1</name>
</gene>
<sequence length="56" mass="6185">PIRKLCPLELVGESLITNEDKVPDTPGDPETQDVPESNTVATRAGRQSRPPSRYRP</sequence>
<keyword evidence="3" id="KW-1185">Reference proteome</keyword>
<comment type="caution">
    <text evidence="2">The sequence shown here is derived from an EMBL/GenBank/DDBJ whole genome shotgun (WGS) entry which is preliminary data.</text>
</comment>
<dbReference type="AlphaFoldDB" id="A0A4Y2NA89"/>
<name>A0A4Y2NA89_ARAVE</name>